<dbReference type="AlphaFoldDB" id="A0A2P6TV52"/>
<dbReference type="InterPro" id="IPR036259">
    <property type="entry name" value="MFS_trans_sf"/>
</dbReference>
<sequence>MAGERVRLYVTGQFLGYKRSKANQYNHTALVKVEGVNSKEETEFYLGKRLAYVYKAKTEKKGSKYRVIWGKVTRAHGSIGTIRAKFQKNLPPAAIGSKVRVMLYPSRSGLRPRPRTMAGGEGLRRWVAAHRTTTIPKGSLIVSLADSTRRHFAVLLAVYMVAYLGRSCMAFFTGFGIQLAIALVTEAAASPQGALIDAAVMASATDDGGYGRIRTWASIGWGCTAPIAGWVVARFGLGAAFLCFTVLVGICLIPAVCLPMEVLSAGKAGQAEGSQARRGTCDGSARLSCPGGSEAKLGLGQGTGAEEASVWQGVKALFADVHVAAFMFMAFLMGIGNGAIGYLFLFLDEIGATGTLMGLCLSANCAAEVPVFFYSGHILERLGVERALHVAMACYILRLCCYLALPLLPSPWFVLGAELLQGATFALAWAAGTVHVKRISPPHLRSTVQSIFQGLYTGLGAGLGGLAGGLLYGKFGSAALFRTAALMLAAGWVATIAVLRAGGGNGSSSRHGEEAGSAAAAGEYRQLNIGVPSEEEAEDAALLRG</sequence>
<evidence type="ECO:0000256" key="5">
    <source>
        <dbReference type="ARBA" id="ARBA00022980"/>
    </source>
</evidence>
<evidence type="ECO:0000256" key="9">
    <source>
        <dbReference type="SAM" id="Phobius"/>
    </source>
</evidence>
<evidence type="ECO:0000256" key="3">
    <source>
        <dbReference type="ARBA" id="ARBA00009269"/>
    </source>
</evidence>
<dbReference type="STRING" id="3076.A0A2P6TV52"/>
<keyword evidence="12" id="KW-1185">Reference proteome</keyword>
<dbReference type="HAMAP" id="MF_00573">
    <property type="entry name" value="Ribosomal_eL33"/>
    <property type="match status" value="1"/>
</dbReference>
<name>A0A2P6TV52_CHLSO</name>
<evidence type="ECO:0000259" key="10">
    <source>
        <dbReference type="Pfam" id="PF12832"/>
    </source>
</evidence>
<feature type="transmembrane region" description="Helical" evidence="9">
    <location>
        <begin position="455"/>
        <end position="473"/>
    </location>
</feature>
<accession>A0A2P6TV52</accession>
<dbReference type="SUPFAM" id="SSF103473">
    <property type="entry name" value="MFS general substrate transporter"/>
    <property type="match status" value="1"/>
</dbReference>
<evidence type="ECO:0000313" key="12">
    <source>
        <dbReference type="Proteomes" id="UP000239899"/>
    </source>
</evidence>
<dbReference type="InterPro" id="IPR009000">
    <property type="entry name" value="Transl_B-barrel_sf"/>
</dbReference>
<feature type="transmembrane region" description="Helical" evidence="9">
    <location>
        <begin position="387"/>
        <end position="405"/>
    </location>
</feature>
<dbReference type="Gene3D" id="1.20.1250.20">
    <property type="entry name" value="MFS general substrate transporter like domains"/>
    <property type="match status" value="2"/>
</dbReference>
<dbReference type="GO" id="GO:0016020">
    <property type="term" value="C:membrane"/>
    <property type="evidence" value="ECO:0007669"/>
    <property type="project" value="UniProtKB-SubCell"/>
</dbReference>
<reference evidence="11 12" key="1">
    <citation type="journal article" date="2018" name="Plant J.">
        <title>Genome sequences of Chlorella sorokiniana UTEX 1602 and Micractinium conductrix SAG 241.80: implications to maltose excretion by a green alga.</title>
        <authorList>
            <person name="Arriola M.B."/>
            <person name="Velmurugan N."/>
            <person name="Zhang Y."/>
            <person name="Plunkett M.H."/>
            <person name="Hondzo H."/>
            <person name="Barney B.M."/>
        </authorList>
    </citation>
    <scope>NUCLEOTIDE SEQUENCE [LARGE SCALE GENOMIC DNA]</scope>
    <source>
        <strain evidence="12">UTEX 1602</strain>
    </source>
</reference>
<evidence type="ECO:0000256" key="2">
    <source>
        <dbReference type="ARBA" id="ARBA00005241"/>
    </source>
</evidence>
<dbReference type="Pfam" id="PF12832">
    <property type="entry name" value="MFS_1_like"/>
    <property type="match status" value="1"/>
</dbReference>
<proteinExistence type="inferred from homology"/>
<comment type="similarity">
    <text evidence="2">Belongs to the major facilitator superfamily. MFSD6 family.</text>
</comment>
<evidence type="ECO:0000256" key="1">
    <source>
        <dbReference type="ARBA" id="ARBA00004141"/>
    </source>
</evidence>
<dbReference type="PANTHER" id="PTHR16172:SF41">
    <property type="entry name" value="MAJOR FACILITATOR SUPERFAMILY DOMAIN-CONTAINING PROTEIN 6-LIKE"/>
    <property type="match status" value="1"/>
</dbReference>
<evidence type="ECO:0000256" key="7">
    <source>
        <dbReference type="ARBA" id="ARBA00023136"/>
    </source>
</evidence>
<keyword evidence="7 9" id="KW-0472">Membrane</keyword>
<evidence type="ECO:0000256" key="8">
    <source>
        <dbReference type="ARBA" id="ARBA00023274"/>
    </source>
</evidence>
<dbReference type="Pfam" id="PF01247">
    <property type="entry name" value="Ribosomal_L35Ae"/>
    <property type="match status" value="1"/>
</dbReference>
<dbReference type="GO" id="GO:0003735">
    <property type="term" value="F:structural constituent of ribosome"/>
    <property type="evidence" value="ECO:0007669"/>
    <property type="project" value="InterPro"/>
</dbReference>
<dbReference type="PANTHER" id="PTHR16172">
    <property type="entry name" value="MAJOR FACILITATOR SUPERFAMILY DOMAIN-CONTAINING PROTEIN 6-LIKE"/>
    <property type="match status" value="1"/>
</dbReference>
<dbReference type="GO" id="GO:0006412">
    <property type="term" value="P:translation"/>
    <property type="evidence" value="ECO:0007669"/>
    <property type="project" value="InterPro"/>
</dbReference>
<dbReference type="Gene3D" id="2.40.10.190">
    <property type="entry name" value="translation elongation factor selb, chain A, domain 4"/>
    <property type="match status" value="1"/>
</dbReference>
<evidence type="ECO:0000313" key="11">
    <source>
        <dbReference type="EMBL" id="PRW57926.1"/>
    </source>
</evidence>
<gene>
    <name evidence="11" type="ORF">C2E21_3471</name>
</gene>
<dbReference type="SUPFAM" id="SSF50447">
    <property type="entry name" value="Translation proteins"/>
    <property type="match status" value="1"/>
</dbReference>
<feature type="transmembrane region" description="Helical" evidence="9">
    <location>
        <begin position="323"/>
        <end position="344"/>
    </location>
</feature>
<keyword evidence="5" id="KW-0689">Ribosomal protein</keyword>
<feature type="domain" description="Major facilitator superfamily associated" evidence="10">
    <location>
        <begin position="141"/>
        <end position="482"/>
    </location>
</feature>
<organism evidence="11 12">
    <name type="scientific">Chlorella sorokiniana</name>
    <name type="common">Freshwater green alga</name>
    <dbReference type="NCBI Taxonomy" id="3076"/>
    <lineage>
        <taxon>Eukaryota</taxon>
        <taxon>Viridiplantae</taxon>
        <taxon>Chlorophyta</taxon>
        <taxon>core chlorophytes</taxon>
        <taxon>Trebouxiophyceae</taxon>
        <taxon>Chlorellales</taxon>
        <taxon>Chlorellaceae</taxon>
        <taxon>Chlorella clade</taxon>
        <taxon>Chlorella</taxon>
    </lineage>
</organism>
<dbReference type="InterPro" id="IPR001780">
    <property type="entry name" value="Ribosomal_eL33"/>
</dbReference>
<dbReference type="InterPro" id="IPR024989">
    <property type="entry name" value="MFS_assoc_dom"/>
</dbReference>
<feature type="transmembrane region" description="Helical" evidence="9">
    <location>
        <begin position="479"/>
        <end position="499"/>
    </location>
</feature>
<protein>
    <submittedName>
        <fullName evidence="11">60S ribosomal L35a-3</fullName>
    </submittedName>
</protein>
<dbReference type="InterPro" id="IPR038661">
    <property type="entry name" value="Ribosomal_eL33_sf"/>
</dbReference>
<comment type="similarity">
    <text evidence="3">Belongs to the eukaryotic ribosomal protein eL33 family.</text>
</comment>
<dbReference type="EMBL" id="LHPG02000006">
    <property type="protein sequence ID" value="PRW57926.1"/>
    <property type="molecule type" value="Genomic_DNA"/>
</dbReference>
<keyword evidence="4 9" id="KW-0812">Transmembrane</keyword>
<keyword evidence="6 9" id="KW-1133">Transmembrane helix</keyword>
<evidence type="ECO:0000256" key="4">
    <source>
        <dbReference type="ARBA" id="ARBA00022692"/>
    </source>
</evidence>
<feature type="transmembrane region" description="Helical" evidence="9">
    <location>
        <begin position="152"/>
        <end position="181"/>
    </location>
</feature>
<comment type="subcellular location">
    <subcellularLocation>
        <location evidence="1">Membrane</location>
        <topology evidence="1">Multi-pass membrane protein</topology>
    </subcellularLocation>
</comment>
<dbReference type="InterPro" id="IPR051717">
    <property type="entry name" value="MFS_MFSD6"/>
</dbReference>
<feature type="transmembrane region" description="Helical" evidence="9">
    <location>
        <begin position="235"/>
        <end position="258"/>
    </location>
</feature>
<comment type="caution">
    <text evidence="11">The sequence shown here is derived from an EMBL/GenBank/DDBJ whole genome shotgun (WGS) entry which is preliminary data.</text>
</comment>
<dbReference type="Proteomes" id="UP000239899">
    <property type="component" value="Unassembled WGS sequence"/>
</dbReference>
<dbReference type="FunFam" id="2.40.10.190:FF:000001">
    <property type="entry name" value="60S ribosomal protein L35a"/>
    <property type="match status" value="1"/>
</dbReference>
<evidence type="ECO:0000256" key="6">
    <source>
        <dbReference type="ARBA" id="ARBA00022989"/>
    </source>
</evidence>
<dbReference type="GO" id="GO:1990904">
    <property type="term" value="C:ribonucleoprotein complex"/>
    <property type="evidence" value="ECO:0007669"/>
    <property type="project" value="UniProtKB-KW"/>
</dbReference>
<dbReference type="OrthoDB" id="504467at2759"/>
<keyword evidence="8" id="KW-0687">Ribonucleoprotein</keyword>
<dbReference type="GO" id="GO:0005840">
    <property type="term" value="C:ribosome"/>
    <property type="evidence" value="ECO:0007669"/>
    <property type="project" value="UniProtKB-KW"/>
</dbReference>